<dbReference type="Proteomes" id="UP001597277">
    <property type="component" value="Unassembled WGS sequence"/>
</dbReference>
<dbReference type="CDD" id="cd18616">
    <property type="entry name" value="GH43_ABN-like"/>
    <property type="match status" value="1"/>
</dbReference>
<comment type="pathway">
    <text evidence="1">Glycan metabolism; L-arabinan degradation.</text>
</comment>
<evidence type="ECO:0000256" key="3">
    <source>
        <dbReference type="ARBA" id="ARBA00022801"/>
    </source>
</evidence>
<dbReference type="PANTHER" id="PTHR43301">
    <property type="entry name" value="ARABINAN ENDO-1,5-ALPHA-L-ARABINOSIDASE"/>
    <property type="match status" value="1"/>
</dbReference>
<protein>
    <submittedName>
        <fullName evidence="7">Family 43 glycosylhydrolase</fullName>
    </submittedName>
</protein>
<comment type="caution">
    <text evidence="7">The sequence shown here is derived from an EMBL/GenBank/DDBJ whole genome shotgun (WGS) entry which is preliminary data.</text>
</comment>
<evidence type="ECO:0000256" key="2">
    <source>
        <dbReference type="ARBA" id="ARBA00009865"/>
    </source>
</evidence>
<name>A0ABW4L7F7_9MICO</name>
<keyword evidence="6" id="KW-0732">Signal</keyword>
<dbReference type="InterPro" id="IPR006710">
    <property type="entry name" value="Glyco_hydro_43"/>
</dbReference>
<dbReference type="SUPFAM" id="SSF49899">
    <property type="entry name" value="Concanavalin A-like lectins/glucanases"/>
    <property type="match status" value="1"/>
</dbReference>
<keyword evidence="4" id="KW-0326">Glycosidase</keyword>
<proteinExistence type="inferred from homology"/>
<dbReference type="EMBL" id="JBHUEE010000004">
    <property type="protein sequence ID" value="MFD1717986.1"/>
    <property type="molecule type" value="Genomic_DNA"/>
</dbReference>
<dbReference type="SUPFAM" id="SSF75005">
    <property type="entry name" value="Arabinanase/levansucrase/invertase"/>
    <property type="match status" value="1"/>
</dbReference>
<reference evidence="8" key="1">
    <citation type="journal article" date="2019" name="Int. J. Syst. Evol. Microbiol.">
        <title>The Global Catalogue of Microorganisms (GCM) 10K type strain sequencing project: providing services to taxonomists for standard genome sequencing and annotation.</title>
        <authorList>
            <consortium name="The Broad Institute Genomics Platform"/>
            <consortium name="The Broad Institute Genome Sequencing Center for Infectious Disease"/>
            <person name="Wu L."/>
            <person name="Ma J."/>
        </authorList>
    </citation>
    <scope>NUCLEOTIDE SEQUENCE [LARGE SCALE GENOMIC DNA]</scope>
    <source>
        <strain evidence="8">JCM 17130</strain>
    </source>
</reference>
<dbReference type="Pfam" id="PF04616">
    <property type="entry name" value="Glyco_hydro_43"/>
    <property type="match status" value="1"/>
</dbReference>
<gene>
    <name evidence="7" type="ORF">ACFSE6_09075</name>
</gene>
<dbReference type="Gene3D" id="2.60.120.200">
    <property type="match status" value="1"/>
</dbReference>
<accession>A0ABW4L7F7</accession>
<dbReference type="PANTHER" id="PTHR43301:SF3">
    <property type="entry name" value="ARABINAN ENDO-1,5-ALPHA-L-ARABINOSIDASE A-RELATED"/>
    <property type="match status" value="1"/>
</dbReference>
<dbReference type="InterPro" id="IPR050727">
    <property type="entry name" value="GH43_arabinanases"/>
</dbReference>
<feature type="region of interest" description="Disordered" evidence="5">
    <location>
        <begin position="147"/>
        <end position="168"/>
    </location>
</feature>
<dbReference type="Gene3D" id="2.115.10.20">
    <property type="entry name" value="Glycosyl hydrolase domain, family 43"/>
    <property type="match status" value="1"/>
</dbReference>
<dbReference type="RefSeq" id="WP_388005372.1">
    <property type="nucleotide sequence ID" value="NZ_JBHUEE010000004.1"/>
</dbReference>
<evidence type="ECO:0000256" key="6">
    <source>
        <dbReference type="SAM" id="SignalP"/>
    </source>
</evidence>
<keyword evidence="3" id="KW-0378">Hydrolase</keyword>
<comment type="similarity">
    <text evidence="2">Belongs to the glycosyl hydrolase 43 family.</text>
</comment>
<organism evidence="7 8">
    <name type="scientific">Georgenia deserti</name>
    <dbReference type="NCBI Taxonomy" id="2093781"/>
    <lineage>
        <taxon>Bacteria</taxon>
        <taxon>Bacillati</taxon>
        <taxon>Actinomycetota</taxon>
        <taxon>Actinomycetes</taxon>
        <taxon>Micrococcales</taxon>
        <taxon>Bogoriellaceae</taxon>
        <taxon>Georgenia</taxon>
    </lineage>
</organism>
<feature type="chain" id="PRO_5046087065" evidence="6">
    <location>
        <begin position="33"/>
        <end position="756"/>
    </location>
</feature>
<dbReference type="InterPro" id="IPR013320">
    <property type="entry name" value="ConA-like_dom_sf"/>
</dbReference>
<evidence type="ECO:0000256" key="1">
    <source>
        <dbReference type="ARBA" id="ARBA00004834"/>
    </source>
</evidence>
<dbReference type="InterPro" id="IPR023296">
    <property type="entry name" value="Glyco_hydro_beta-prop_sf"/>
</dbReference>
<evidence type="ECO:0000313" key="8">
    <source>
        <dbReference type="Proteomes" id="UP001597277"/>
    </source>
</evidence>
<keyword evidence="8" id="KW-1185">Reference proteome</keyword>
<sequence length="756" mass="81268">MITVRRSGSRLRHALAVLLAGTLLAVAAPAGAAPDQYENAVTDSFSDTYADPAVIQGKDGWWYVYATADPLVSGDEYGMMHVARTRDWTDWEYLGTLFDETTMPSYATDETFLWAPDIRYIDGQYVLYFTVTDTTLNEGADSAVGVATADRPEGPFTPTDEPIIEPRPDDDGEGFLGTIDPAGFTDVDGQNYLYFGAYDGGFWGTPVSDDGLTATGEYTQLTLGDRYEGGYVVRHDDWYYFMGSSANCCAGPTTGYTVSAGRSRSPLGPFVDDTGQSLLDPYIGGTNVIHQNGNEFIGVGHHAIATDAAGRDWMVYHGIDRNEPWLDEPFGINRRPTLIDPIDWIDGWPRVRAGAGPSSGPQTPPVTESDLGIVSEDLTAGGMRGFVRGPEDPLAGATAKLRGHARTAAAAPADRVRVRFDARSDGGPVTVRLGTRRDGAVVTADPGAGTLTVETASGGARQVATDELPAAPDWQTVVVEVDGPEVLVQASESDLNDPAAEVRTRHEGLSLPSAPVRFRGHGAGGAVLDNLTVAEPATEATEMVPVPEPGRQLGGDEFDAPDLADWTWVRENPDAEVSGGQLTWPVEEGELVGGENPAGVLLRDAPSDEDWIVETRVDLDLDIRGNQNFQQAGLVVYRGDDDFARLSKVAINDTRQVEFGREMPEADGLSFGGSIVGRPGQDSTWLRIAHHVNAEGEHLYRAGSSNDGETWTWGAVWAFEPGETPRIGLISQGGASPDVSAQFDYVRFYETTWPEA</sequence>
<evidence type="ECO:0000256" key="4">
    <source>
        <dbReference type="ARBA" id="ARBA00023295"/>
    </source>
</evidence>
<feature type="signal peptide" evidence="6">
    <location>
        <begin position="1"/>
        <end position="32"/>
    </location>
</feature>
<evidence type="ECO:0000256" key="5">
    <source>
        <dbReference type="SAM" id="MobiDB-lite"/>
    </source>
</evidence>
<evidence type="ECO:0000313" key="7">
    <source>
        <dbReference type="EMBL" id="MFD1717986.1"/>
    </source>
</evidence>